<evidence type="ECO:0000313" key="1">
    <source>
        <dbReference type="EMBL" id="TCB97316.1"/>
    </source>
</evidence>
<dbReference type="EMBL" id="SJJR01000007">
    <property type="protein sequence ID" value="TCB97316.1"/>
    <property type="molecule type" value="Genomic_DNA"/>
</dbReference>
<protein>
    <submittedName>
        <fullName evidence="1">Uncharacterized protein</fullName>
    </submittedName>
</protein>
<sequence>MRLTLVGRRRRPGRHGGRIFTALVAAVVMTVAGFAVAPSAAANKVTRVIIKTDELRAGLFSLHMRARLAGVDGFKDLMTSASLVGFRQANPDATAAQLTGHMVALRNHYDSKLTAGDLQRPAYQFALRMLELTALAPGAVKNSPVMRELLEATLGIQLANYGDMLDQVKASQFQHSWYLQQYGVQERVWQSVQTLALADATFRDAWNSQVGTRYDVDAAADIATLSADPQLANWVDIPAIMENQINSVWWTQEATRQAAVLLNRLNTQIRGYNEDLRVLSEQYPLRNGAAKPSEQVYQATVAKSASAQQWIGHAGSAFEILALLVGFANPAAGKVISGVGKGVIQIASAINGYQTTAASKDLGKILTSVTTQALAGNIAGAISALLPLFGGGTNPDPAIRAELVALRQQVAQLHENMNTRFDRIDQALAGIYIDMLTQFQTVVTLQNATNAQLRQINTQLARITERIDLWGSLLLNVERDNKIKETKELIDEFVGYRTQFGLEMDYVNHYGPVSSALRFDMKDEAKSLLFAAPIGPRGPSRPDAPEDPDAALDLYGPYGSIGYLHDEAVRRGKLSGSVGLPANPEMWLLPATGYQMLLAQNPQHAARVTGQVTEAVASGEAIQEAVKAFSAPRKPTAGNPRWMNDFLYDAIMAYRQTAHQMEQRTSTIRTEIAQGGQHDMFGSATQPVPAKEKPIAEPTTVPSCAGTLPALSRPAQVRYTDLPQELWVAQWGKPDSKVTLCHDSDWVNVLTRHMGGWEVTTADLEIKFQVRQRWNGGNQIVREWSKVFPQGVICRTHETLPGGECRFIDQELAKWNSTYRGEFERSATYVNNTEEARKRSRDWFYGQGARYYTTITSELANPNPANPQVQTLHRLNTQLTSQARLMQVYLKLGFATALTQDEVLALNLLGVDRFPADLNGLNMITDSFEQARANYCLDRETPCTLRGTIEGPRADQVRFSCANPAKTDPIAYCAEWLTYDRTDTMMKRLEVWSEKLDKGEYDEGLPAVDRALRSIETADRIARG</sequence>
<dbReference type="RefSeq" id="WP_131303984.1">
    <property type="nucleotide sequence ID" value="NZ_SJJR01000007.1"/>
</dbReference>
<organism evidence="1 2">
    <name type="scientific">Micromonospora zingiberis</name>
    <dbReference type="NCBI Taxonomy" id="2053011"/>
    <lineage>
        <taxon>Bacteria</taxon>
        <taxon>Bacillati</taxon>
        <taxon>Actinomycetota</taxon>
        <taxon>Actinomycetes</taxon>
        <taxon>Micromonosporales</taxon>
        <taxon>Micromonosporaceae</taxon>
        <taxon>Micromonospora</taxon>
    </lineage>
</organism>
<comment type="caution">
    <text evidence="1">The sequence shown here is derived from an EMBL/GenBank/DDBJ whole genome shotgun (WGS) entry which is preliminary data.</text>
</comment>
<proteinExistence type="predicted"/>
<reference evidence="1 2" key="1">
    <citation type="submission" date="2019-02" db="EMBL/GenBank/DDBJ databases">
        <title>Jishengella sp. nov., isolated from a root of Zingiber montanum.</title>
        <authorList>
            <person name="Kuncharoen N."/>
            <person name="Kudo T."/>
            <person name="Masahiro Y."/>
            <person name="Ohkuma M."/>
            <person name="Tanasupawat S."/>
        </authorList>
    </citation>
    <scope>NUCLEOTIDE SEQUENCE [LARGE SCALE GENOMIC DNA]</scope>
    <source>
        <strain evidence="1 2">PLAI 1-1</strain>
    </source>
</reference>
<dbReference type="AlphaFoldDB" id="A0A4R0GJC4"/>
<accession>A0A4R0GJC4</accession>
<name>A0A4R0GJC4_9ACTN</name>
<dbReference type="OrthoDB" id="4018258at2"/>
<dbReference type="Proteomes" id="UP000292274">
    <property type="component" value="Unassembled WGS sequence"/>
</dbReference>
<evidence type="ECO:0000313" key="2">
    <source>
        <dbReference type="Proteomes" id="UP000292274"/>
    </source>
</evidence>
<gene>
    <name evidence="1" type="ORF">E0H26_13785</name>
</gene>
<keyword evidence="2" id="KW-1185">Reference proteome</keyword>